<dbReference type="RefSeq" id="WP_074954865.1">
    <property type="nucleotide sequence ID" value="NZ_BJXR01000048.1"/>
</dbReference>
<sequence length="256" mass="28431">MPTDLTRLRVSGFRSLREVELRPGAICVLVDTEGTATRDFVHLFELLRALAEGQLQRHLREAGISPAAPGGESIRLRLGLRADDYGVELRRTGTDTWRVCWELADLLVGLSALLVDPDLDAPREESSLAELAPQEPSRDPPAGTSTDDLERWYVGNVLESVLWEMRRFLRGVRVEGRAPQDVGTLVLLQAPDEDPPPAAIWDTVQRVRETARHAQVLLCTASESLAEAFDPREVFRVTTHDGSSRLELPDAALMPR</sequence>
<reference evidence="3 4" key="1">
    <citation type="submission" date="2016-10" db="EMBL/GenBank/DDBJ databases">
        <authorList>
            <person name="Varghese N."/>
            <person name="Submissions S."/>
        </authorList>
    </citation>
    <scope>NUCLEOTIDE SEQUENCE [LARGE SCALE GENOMIC DNA]</scope>
    <source>
        <strain evidence="3 4">DSM 16525</strain>
    </source>
</reference>
<evidence type="ECO:0000313" key="4">
    <source>
        <dbReference type="Proteomes" id="UP000183760"/>
    </source>
</evidence>
<name>A0A511TB91_MYXFU</name>
<dbReference type="Proteomes" id="UP000183760">
    <property type="component" value="Unassembled WGS sequence"/>
</dbReference>
<dbReference type="Proteomes" id="UP000321514">
    <property type="component" value="Unassembled WGS sequence"/>
</dbReference>
<reference evidence="2 5" key="2">
    <citation type="submission" date="2019-07" db="EMBL/GenBank/DDBJ databases">
        <title>Whole genome shotgun sequence of Myxococcus fulvus NBRC 100333.</title>
        <authorList>
            <person name="Hosoyama A."/>
            <person name="Uohara A."/>
            <person name="Ohji S."/>
            <person name="Ichikawa N."/>
        </authorList>
    </citation>
    <scope>NUCLEOTIDE SEQUENCE [LARGE SCALE GENOMIC DNA]</scope>
    <source>
        <strain evidence="2 5">NBRC 100333</strain>
    </source>
</reference>
<evidence type="ECO:0000256" key="1">
    <source>
        <dbReference type="SAM" id="MobiDB-lite"/>
    </source>
</evidence>
<dbReference type="EMBL" id="FOIB01000005">
    <property type="protein sequence ID" value="SEU13441.1"/>
    <property type="molecule type" value="Genomic_DNA"/>
</dbReference>
<accession>A0A511TB91</accession>
<evidence type="ECO:0000313" key="3">
    <source>
        <dbReference type="EMBL" id="SEU13441.1"/>
    </source>
</evidence>
<organism evidence="2 5">
    <name type="scientific">Myxococcus fulvus</name>
    <dbReference type="NCBI Taxonomy" id="33"/>
    <lineage>
        <taxon>Bacteria</taxon>
        <taxon>Pseudomonadati</taxon>
        <taxon>Myxococcota</taxon>
        <taxon>Myxococcia</taxon>
        <taxon>Myxococcales</taxon>
        <taxon>Cystobacterineae</taxon>
        <taxon>Myxococcaceae</taxon>
        <taxon>Myxococcus</taxon>
    </lineage>
</organism>
<dbReference type="AlphaFoldDB" id="A0A511TB91"/>
<dbReference type="EMBL" id="BJXR01000048">
    <property type="protein sequence ID" value="GEN11446.1"/>
    <property type="molecule type" value="Genomic_DNA"/>
</dbReference>
<comment type="caution">
    <text evidence="2">The sequence shown here is derived from an EMBL/GenBank/DDBJ whole genome shotgun (WGS) entry which is preliminary data.</text>
</comment>
<evidence type="ECO:0000313" key="5">
    <source>
        <dbReference type="Proteomes" id="UP000321514"/>
    </source>
</evidence>
<feature type="region of interest" description="Disordered" evidence="1">
    <location>
        <begin position="124"/>
        <end position="148"/>
    </location>
</feature>
<proteinExistence type="predicted"/>
<dbReference type="OrthoDB" id="5382819at2"/>
<keyword evidence="4" id="KW-1185">Reference proteome</keyword>
<evidence type="ECO:0000313" key="2">
    <source>
        <dbReference type="EMBL" id="GEN11446.1"/>
    </source>
</evidence>
<gene>
    <name evidence="2" type="ORF">MFU01_64830</name>
    <name evidence="3" type="ORF">SAMN05443572_105192</name>
</gene>
<protein>
    <submittedName>
        <fullName evidence="2">Uncharacterized protein</fullName>
    </submittedName>
</protein>